<dbReference type="AlphaFoldDB" id="A0A6J5VYH7"/>
<organism evidence="1 2">
    <name type="scientific">Prunus armeniaca</name>
    <name type="common">Apricot</name>
    <name type="synonym">Armeniaca vulgaris</name>
    <dbReference type="NCBI Taxonomy" id="36596"/>
    <lineage>
        <taxon>Eukaryota</taxon>
        <taxon>Viridiplantae</taxon>
        <taxon>Streptophyta</taxon>
        <taxon>Embryophyta</taxon>
        <taxon>Tracheophyta</taxon>
        <taxon>Spermatophyta</taxon>
        <taxon>Magnoliopsida</taxon>
        <taxon>eudicotyledons</taxon>
        <taxon>Gunneridae</taxon>
        <taxon>Pentapetalae</taxon>
        <taxon>rosids</taxon>
        <taxon>fabids</taxon>
        <taxon>Rosales</taxon>
        <taxon>Rosaceae</taxon>
        <taxon>Amygdaloideae</taxon>
        <taxon>Amygdaleae</taxon>
        <taxon>Prunus</taxon>
    </lineage>
</organism>
<dbReference type="EMBL" id="CAEKKB010000001">
    <property type="protein sequence ID" value="CAB4294256.1"/>
    <property type="molecule type" value="Genomic_DNA"/>
</dbReference>
<reference evidence="2" key="1">
    <citation type="journal article" date="2020" name="Genome Biol.">
        <title>Gamete binning: chromosome-level and haplotype-resolved genome assembly enabled by high-throughput single-cell sequencing of gamete genomes.</title>
        <authorList>
            <person name="Campoy J.A."/>
            <person name="Sun H."/>
            <person name="Goel M."/>
            <person name="Jiao W.-B."/>
            <person name="Folz-Donahue K."/>
            <person name="Wang N."/>
            <person name="Rubio M."/>
            <person name="Liu C."/>
            <person name="Kukat C."/>
            <person name="Ruiz D."/>
            <person name="Huettel B."/>
            <person name="Schneeberger K."/>
        </authorList>
    </citation>
    <scope>NUCLEOTIDE SEQUENCE [LARGE SCALE GENOMIC DNA]</scope>
    <source>
        <strain evidence="2">cv. Rojo Pasion</strain>
    </source>
</reference>
<protein>
    <submittedName>
        <fullName evidence="1">Uncharacterized protein</fullName>
    </submittedName>
</protein>
<name>A0A6J5VYH7_PRUAR</name>
<evidence type="ECO:0000313" key="1">
    <source>
        <dbReference type="EMBL" id="CAB4294256.1"/>
    </source>
</evidence>
<dbReference type="Proteomes" id="UP000507245">
    <property type="component" value="Unassembled WGS sequence"/>
</dbReference>
<proteinExistence type="predicted"/>
<gene>
    <name evidence="1" type="ORF">ORAREDHAP_LOCUS4339</name>
</gene>
<sequence>MARSIPSQFRVEQFDGNMSFTIWQRIVKAKDAKQERMVVISEKTWSRGSDDGKKENSAREGVESRFVFRANQ</sequence>
<accession>A0A6J5VYH7</accession>
<evidence type="ECO:0000313" key="2">
    <source>
        <dbReference type="Proteomes" id="UP000507245"/>
    </source>
</evidence>
<keyword evidence="2" id="KW-1185">Reference proteome</keyword>